<proteinExistence type="predicted"/>
<feature type="compositionally biased region" description="Polar residues" evidence="1">
    <location>
        <begin position="13"/>
        <end position="22"/>
    </location>
</feature>
<dbReference type="Proteomes" id="UP000636709">
    <property type="component" value="Unassembled WGS sequence"/>
</dbReference>
<accession>A0A835EUL4</accession>
<dbReference type="PANTHER" id="PTHR33165">
    <property type="entry name" value="F-BOX DOMAIN CONTAINING PROTEIN-LIKE-RELATED"/>
    <property type="match status" value="1"/>
</dbReference>
<dbReference type="EMBL" id="JACEFO010001719">
    <property type="protein sequence ID" value="KAF8716737.1"/>
    <property type="molecule type" value="Genomic_DNA"/>
</dbReference>
<evidence type="ECO:0000313" key="3">
    <source>
        <dbReference type="EMBL" id="KAF8716737.1"/>
    </source>
</evidence>
<feature type="domain" description="KIB1-4 beta-propeller" evidence="2">
    <location>
        <begin position="94"/>
        <end position="347"/>
    </location>
</feature>
<comment type="caution">
    <text evidence="3">The sequence shown here is derived from an EMBL/GenBank/DDBJ whole genome shotgun (WGS) entry which is preliminary data.</text>
</comment>
<evidence type="ECO:0000256" key="1">
    <source>
        <dbReference type="SAM" id="MobiDB-lite"/>
    </source>
</evidence>
<gene>
    <name evidence="3" type="ORF">HU200_025822</name>
</gene>
<dbReference type="SUPFAM" id="SSF81383">
    <property type="entry name" value="F-box domain"/>
    <property type="match status" value="1"/>
</dbReference>
<name>A0A835EUL4_9POAL</name>
<dbReference type="PANTHER" id="PTHR33165:SF57">
    <property type="entry name" value="OS10G0568000 PROTEIN"/>
    <property type="match status" value="1"/>
</dbReference>
<dbReference type="Pfam" id="PF03478">
    <property type="entry name" value="Beta-prop_KIB1-4"/>
    <property type="match status" value="1"/>
</dbReference>
<dbReference type="AlphaFoldDB" id="A0A835EUL4"/>
<organism evidence="3 4">
    <name type="scientific">Digitaria exilis</name>
    <dbReference type="NCBI Taxonomy" id="1010633"/>
    <lineage>
        <taxon>Eukaryota</taxon>
        <taxon>Viridiplantae</taxon>
        <taxon>Streptophyta</taxon>
        <taxon>Embryophyta</taxon>
        <taxon>Tracheophyta</taxon>
        <taxon>Spermatophyta</taxon>
        <taxon>Magnoliopsida</taxon>
        <taxon>Liliopsida</taxon>
        <taxon>Poales</taxon>
        <taxon>Poaceae</taxon>
        <taxon>PACMAD clade</taxon>
        <taxon>Panicoideae</taxon>
        <taxon>Panicodae</taxon>
        <taxon>Paniceae</taxon>
        <taxon>Anthephorinae</taxon>
        <taxon>Digitaria</taxon>
    </lineage>
</organism>
<dbReference type="InterPro" id="IPR005174">
    <property type="entry name" value="KIB1-4_b-propeller"/>
</dbReference>
<evidence type="ECO:0000313" key="4">
    <source>
        <dbReference type="Proteomes" id="UP000636709"/>
    </source>
</evidence>
<evidence type="ECO:0000259" key="2">
    <source>
        <dbReference type="Pfam" id="PF03478"/>
    </source>
</evidence>
<reference evidence="3" key="1">
    <citation type="submission" date="2020-07" db="EMBL/GenBank/DDBJ databases">
        <title>Genome sequence and genetic diversity analysis of an under-domesticated orphan crop, white fonio (Digitaria exilis).</title>
        <authorList>
            <person name="Bennetzen J.L."/>
            <person name="Chen S."/>
            <person name="Ma X."/>
            <person name="Wang X."/>
            <person name="Yssel A.E.J."/>
            <person name="Chaluvadi S.R."/>
            <person name="Johnson M."/>
            <person name="Gangashetty P."/>
            <person name="Hamidou F."/>
            <person name="Sanogo M.D."/>
            <person name="Zwaenepoel A."/>
            <person name="Wallace J."/>
            <person name="Van De Peer Y."/>
            <person name="Van Deynze A."/>
        </authorList>
    </citation>
    <scope>NUCLEOTIDE SEQUENCE</scope>
    <source>
        <tissue evidence="3">Leaves</tissue>
    </source>
</reference>
<sequence>MKKARSALAGTPGSETSSNSGATDWANLGDGPASLIADLVLARDVADYVRFRAVCRPWRRCSLDPHLQCCLDARYHPRQWVMLDKAHVGPRRRFLNVSSGECVRMDLPALEEHTLLSLTPAGLLLLFDEATLAVRLLNPLTQQVADLPPITALLTAELQRARRFGRRLGESVSVSGVGVVSEASAVAVSFSSPMALVVAKPGDERWTLVDNRFFRSTLTFAGRFYCATRSGIMVLDGSNCDQQKQPPSCLLRTAVDWGRSLYFYAMADSLHLVDNGGDLMLVHRMLRRRRNGERRERKYDAYRVDLEAGVLIPAKSLGGRGVFMGLCRTLSVSRDAFAHIASDTLYLGLDFSCGRGASFNVATGTNCEPWEQDAGSYLASDCDEMDGSSEPCCQVERMQPPNILDCLSYCISGTGKDFA</sequence>
<keyword evidence="4" id="KW-1185">Reference proteome</keyword>
<dbReference type="OrthoDB" id="653077at2759"/>
<protein>
    <recommendedName>
        <fullName evidence="2">KIB1-4 beta-propeller domain-containing protein</fullName>
    </recommendedName>
</protein>
<dbReference type="InterPro" id="IPR036047">
    <property type="entry name" value="F-box-like_dom_sf"/>
</dbReference>
<feature type="region of interest" description="Disordered" evidence="1">
    <location>
        <begin position="1"/>
        <end position="24"/>
    </location>
</feature>